<evidence type="ECO:0000313" key="3">
    <source>
        <dbReference type="Proteomes" id="UP000070539"/>
    </source>
</evidence>
<keyword evidence="3" id="KW-1185">Reference proteome</keyword>
<reference evidence="2 3" key="1">
    <citation type="submission" date="2016-01" db="EMBL/GenBank/DDBJ databases">
        <title>Genome sequence of Clostridium neopropionicum X4, DSM-3847.</title>
        <authorList>
            <person name="Poehlein A."/>
            <person name="Beck M.H."/>
            <person name="Bengelsdorf F.R."/>
            <person name="Daniel R."/>
            <person name="Duerre P."/>
        </authorList>
    </citation>
    <scope>NUCLEOTIDE SEQUENCE [LARGE SCALE GENOMIC DNA]</scope>
    <source>
        <strain evidence="2 3">DSM-3847</strain>
    </source>
</reference>
<dbReference type="EMBL" id="LRVM01000001">
    <property type="protein sequence ID" value="KXL54473.1"/>
    <property type="molecule type" value="Genomic_DNA"/>
</dbReference>
<organism evidence="2 3">
    <name type="scientific">Anaerotignum neopropionicum</name>
    <dbReference type="NCBI Taxonomy" id="36847"/>
    <lineage>
        <taxon>Bacteria</taxon>
        <taxon>Bacillati</taxon>
        <taxon>Bacillota</taxon>
        <taxon>Clostridia</taxon>
        <taxon>Lachnospirales</taxon>
        <taxon>Anaerotignaceae</taxon>
        <taxon>Anaerotignum</taxon>
    </lineage>
</organism>
<proteinExistence type="predicted"/>
<keyword evidence="1" id="KW-1133">Transmembrane helix</keyword>
<feature type="transmembrane region" description="Helical" evidence="1">
    <location>
        <begin position="16"/>
        <end position="40"/>
    </location>
</feature>
<comment type="caution">
    <text evidence="2">The sequence shown here is derived from an EMBL/GenBank/DDBJ whole genome shotgun (WGS) entry which is preliminary data.</text>
</comment>
<sequence>MDTVTMAQSAFSMGTFFTIYTIVVAIGRLGLGITLSVLAIKCMLKYLKSNEG</sequence>
<keyword evidence="1" id="KW-0812">Transmembrane</keyword>
<dbReference type="OrthoDB" id="9968240at2"/>
<dbReference type="RefSeq" id="WP_157723465.1">
    <property type="nucleotide sequence ID" value="NZ_LRVM01000001.1"/>
</dbReference>
<dbReference type="STRING" id="36847.CLNEO_05790"/>
<evidence type="ECO:0000256" key="1">
    <source>
        <dbReference type="SAM" id="Phobius"/>
    </source>
</evidence>
<keyword evidence="1" id="KW-0472">Membrane</keyword>
<accession>A0A136WJ60</accession>
<dbReference type="Proteomes" id="UP000070539">
    <property type="component" value="Unassembled WGS sequence"/>
</dbReference>
<name>A0A136WJ60_9FIRM</name>
<dbReference type="AlphaFoldDB" id="A0A136WJ60"/>
<protein>
    <submittedName>
        <fullName evidence="2">Uncharacterized protein</fullName>
    </submittedName>
</protein>
<evidence type="ECO:0000313" key="2">
    <source>
        <dbReference type="EMBL" id="KXL54473.1"/>
    </source>
</evidence>
<gene>
    <name evidence="2" type="ORF">CLNEO_05790</name>
</gene>